<dbReference type="AlphaFoldDB" id="A0A6A6T8Z4"/>
<feature type="compositionally biased region" description="Basic and acidic residues" evidence="4">
    <location>
        <begin position="42"/>
        <end position="70"/>
    </location>
</feature>
<comment type="similarity">
    <text evidence="2">Belongs to the NOC2 family.</text>
</comment>
<organism evidence="5 6">
    <name type="scientific">Lophiostoma macrostomum CBS 122681</name>
    <dbReference type="NCBI Taxonomy" id="1314788"/>
    <lineage>
        <taxon>Eukaryota</taxon>
        <taxon>Fungi</taxon>
        <taxon>Dikarya</taxon>
        <taxon>Ascomycota</taxon>
        <taxon>Pezizomycotina</taxon>
        <taxon>Dothideomycetes</taxon>
        <taxon>Pleosporomycetidae</taxon>
        <taxon>Pleosporales</taxon>
        <taxon>Lophiostomataceae</taxon>
        <taxon>Lophiostoma</taxon>
    </lineage>
</organism>
<sequence>MPQSKSTKKFEKSKLPDVLKRRKQNAKVKQKQQMSAKRKERQAKDNAPADHVNGETSKHSKSKGSQDHSIGEMSMDQFFQGGFQVPELKKKGAAKAKTGKRKRTPVDDEHLNGSEEEALSAASDSGDDADAHKEQLAALADKDPEFYKYLKENDAELLDFAEDADLAEIDALSASEDEEKPRKKQKASKGATGDDEPQGTNEVTKQLVDKWRLSMESSSSLRAMKEVVLAFRAAAHLNDDDSTKYKYAITDSDVYHQLLVTTLELVPKVLQHHLPIKESATGKIRLSTDSKKFRTLTPLLKSHTISVHHLLENLSDASTLRKTLESLLQLLPYVLSFKKVARDLTRTVSSVWADNANTEVTRLAAFLVLRRLVVISDAGIKEAVLKEIYQGLIKGARNTTIHNIQGINLMKNTASELWGIDPTIGYTTGFAFIRQLAIHLRSSITNKTKDSYKAVYNWQYIHSLDFWSRVVSAHCETLREAESGKPSPLRPLIYPIVQVTIGAMRLIPTAQYFPLRFQLIRSLLRISSTTSTYIPLAPALVEVLNSAEMKKPPKPSTSKSLEFSTSIRASKAYLRTRIYQDGIGEQLAELLSEFFVLWAKNIAFPELALPVIVMLKRWIKAMTKKSGGNRNTKINALISLLVQKLETNSRWVEERRAKVDFAPNDRAGVEGFLKDVEWEKTPLGAYVSGQRKSREQKAKMLEAARKTEDKKRKEAEVADAEDLAEEFEDIESEDEEADDMSE</sequence>
<dbReference type="InterPro" id="IPR005343">
    <property type="entry name" value="Noc2"/>
</dbReference>
<feature type="region of interest" description="Disordered" evidence="4">
    <location>
        <begin position="1"/>
        <end position="138"/>
    </location>
</feature>
<dbReference type="GO" id="GO:0042273">
    <property type="term" value="P:ribosomal large subunit biogenesis"/>
    <property type="evidence" value="ECO:0007669"/>
    <property type="project" value="TreeGrafter"/>
</dbReference>
<keyword evidence="3" id="KW-0539">Nucleus</keyword>
<evidence type="ECO:0000313" key="5">
    <source>
        <dbReference type="EMBL" id="KAF2656122.1"/>
    </source>
</evidence>
<gene>
    <name evidence="5" type="ORF">K491DRAFT_657144</name>
</gene>
<dbReference type="GO" id="GO:0005730">
    <property type="term" value="C:nucleolus"/>
    <property type="evidence" value="ECO:0007669"/>
    <property type="project" value="TreeGrafter"/>
</dbReference>
<evidence type="ECO:0000256" key="3">
    <source>
        <dbReference type="ARBA" id="ARBA00023242"/>
    </source>
</evidence>
<accession>A0A6A6T8Z4</accession>
<dbReference type="GO" id="GO:0030690">
    <property type="term" value="C:Noc1p-Noc2p complex"/>
    <property type="evidence" value="ECO:0007669"/>
    <property type="project" value="TreeGrafter"/>
</dbReference>
<dbReference type="PANTHER" id="PTHR12687:SF4">
    <property type="entry name" value="NUCLEOLAR COMPLEX PROTEIN 2 HOMOLOG"/>
    <property type="match status" value="1"/>
</dbReference>
<dbReference type="EMBL" id="MU004340">
    <property type="protein sequence ID" value="KAF2656122.1"/>
    <property type="molecule type" value="Genomic_DNA"/>
</dbReference>
<dbReference type="GO" id="GO:0030691">
    <property type="term" value="C:Noc2p-Noc3p complex"/>
    <property type="evidence" value="ECO:0007669"/>
    <property type="project" value="TreeGrafter"/>
</dbReference>
<feature type="compositionally biased region" description="Acidic residues" evidence="4">
    <location>
        <begin position="717"/>
        <end position="742"/>
    </location>
</feature>
<protein>
    <submittedName>
        <fullName evidence="5">Noc2-domain-containing protein</fullName>
    </submittedName>
</protein>
<dbReference type="Pfam" id="PF03715">
    <property type="entry name" value="Noc2"/>
    <property type="match status" value="1"/>
</dbReference>
<feature type="compositionally biased region" description="Basic residues" evidence="4">
    <location>
        <begin position="20"/>
        <end position="41"/>
    </location>
</feature>
<proteinExistence type="inferred from homology"/>
<feature type="compositionally biased region" description="Basic and acidic residues" evidence="4">
    <location>
        <begin position="8"/>
        <end position="19"/>
    </location>
</feature>
<evidence type="ECO:0000256" key="2">
    <source>
        <dbReference type="ARBA" id="ARBA00005907"/>
    </source>
</evidence>
<dbReference type="Proteomes" id="UP000799324">
    <property type="component" value="Unassembled WGS sequence"/>
</dbReference>
<feature type="region of interest" description="Disordered" evidence="4">
    <location>
        <begin position="172"/>
        <end position="203"/>
    </location>
</feature>
<name>A0A6A6T8Z4_9PLEO</name>
<dbReference type="OrthoDB" id="10266662at2759"/>
<feature type="compositionally biased region" description="Basic and acidic residues" evidence="4">
    <location>
        <begin position="104"/>
        <end position="113"/>
    </location>
</feature>
<feature type="region of interest" description="Disordered" evidence="4">
    <location>
        <begin position="697"/>
        <end position="742"/>
    </location>
</feature>
<evidence type="ECO:0000256" key="4">
    <source>
        <dbReference type="SAM" id="MobiDB-lite"/>
    </source>
</evidence>
<keyword evidence="6" id="KW-1185">Reference proteome</keyword>
<reference evidence="5" key="1">
    <citation type="journal article" date="2020" name="Stud. Mycol.">
        <title>101 Dothideomycetes genomes: a test case for predicting lifestyles and emergence of pathogens.</title>
        <authorList>
            <person name="Haridas S."/>
            <person name="Albert R."/>
            <person name="Binder M."/>
            <person name="Bloem J."/>
            <person name="Labutti K."/>
            <person name="Salamov A."/>
            <person name="Andreopoulos B."/>
            <person name="Baker S."/>
            <person name="Barry K."/>
            <person name="Bills G."/>
            <person name="Bluhm B."/>
            <person name="Cannon C."/>
            <person name="Castanera R."/>
            <person name="Culley D."/>
            <person name="Daum C."/>
            <person name="Ezra D."/>
            <person name="Gonzalez J."/>
            <person name="Henrissat B."/>
            <person name="Kuo A."/>
            <person name="Liang C."/>
            <person name="Lipzen A."/>
            <person name="Lutzoni F."/>
            <person name="Magnuson J."/>
            <person name="Mondo S."/>
            <person name="Nolan M."/>
            <person name="Ohm R."/>
            <person name="Pangilinan J."/>
            <person name="Park H.-J."/>
            <person name="Ramirez L."/>
            <person name="Alfaro M."/>
            <person name="Sun H."/>
            <person name="Tritt A."/>
            <person name="Yoshinaga Y."/>
            <person name="Zwiers L.-H."/>
            <person name="Turgeon B."/>
            <person name="Goodwin S."/>
            <person name="Spatafora J."/>
            <person name="Crous P."/>
            <person name="Grigoriev I."/>
        </authorList>
    </citation>
    <scope>NUCLEOTIDE SEQUENCE</scope>
    <source>
        <strain evidence="5">CBS 122681</strain>
    </source>
</reference>
<feature type="compositionally biased region" description="Basic residues" evidence="4">
    <location>
        <begin position="91"/>
        <end position="103"/>
    </location>
</feature>
<dbReference type="PANTHER" id="PTHR12687">
    <property type="entry name" value="NUCLEOLAR COMPLEX 2 AND RAD4-RELATED"/>
    <property type="match status" value="1"/>
</dbReference>
<feature type="compositionally biased region" description="Basic and acidic residues" evidence="4">
    <location>
        <begin position="697"/>
        <end position="716"/>
    </location>
</feature>
<comment type="subcellular location">
    <subcellularLocation>
        <location evidence="1">Nucleus</location>
    </subcellularLocation>
</comment>
<evidence type="ECO:0000256" key="1">
    <source>
        <dbReference type="ARBA" id="ARBA00004123"/>
    </source>
</evidence>
<evidence type="ECO:0000313" key="6">
    <source>
        <dbReference type="Proteomes" id="UP000799324"/>
    </source>
</evidence>
<dbReference type="GO" id="GO:0005654">
    <property type="term" value="C:nucleoplasm"/>
    <property type="evidence" value="ECO:0007669"/>
    <property type="project" value="TreeGrafter"/>
</dbReference>
<feature type="compositionally biased region" description="Basic and acidic residues" evidence="4">
    <location>
        <begin position="129"/>
        <end position="138"/>
    </location>
</feature>